<evidence type="ECO:0000313" key="5">
    <source>
        <dbReference type="Proteomes" id="UP001642405"/>
    </source>
</evidence>
<dbReference type="Proteomes" id="UP001642405">
    <property type="component" value="Unassembled WGS sequence"/>
</dbReference>
<keyword evidence="2" id="KW-0812">Transmembrane</keyword>
<keyword evidence="2" id="KW-0472">Membrane</keyword>
<evidence type="ECO:0000256" key="1">
    <source>
        <dbReference type="SAM" id="MobiDB-lite"/>
    </source>
</evidence>
<proteinExistence type="predicted"/>
<dbReference type="CDD" id="cd15859">
    <property type="entry name" value="SNARE_SYN8"/>
    <property type="match status" value="1"/>
</dbReference>
<evidence type="ECO:0000313" key="4">
    <source>
        <dbReference type="EMBL" id="CAK7210339.1"/>
    </source>
</evidence>
<dbReference type="PROSITE" id="PS50192">
    <property type="entry name" value="T_SNARE"/>
    <property type="match status" value="1"/>
</dbReference>
<dbReference type="Gene3D" id="1.20.5.110">
    <property type="match status" value="1"/>
</dbReference>
<sequence length="275" mass="30427">MSNPNALYLLADHIKLSLLERQRSKALNLLQDDGADTSGSGSGDATTEREAQDGHISRSLEQLDEGITFLKREQERLQAEGEEGKALNIGDALPGLNKKLVELTAQFNGTAPVAGASSSSASTTLRMNKAVRFQDKPLPPPGTDADEADLEAQRNNLFNRYTDEPDESTQDYSDQDNVQLHQMHQRIMQDQDDQLDVLGASISRQRELSMQIGDELDSHVQMLEETEQLTDRHQTRIDRARRSVGKIARSAGDCKQMVAIVVLIIILVLLIAILK</sequence>
<comment type="caution">
    <text evidence="4">The sequence shown here is derived from an EMBL/GenBank/DDBJ whole genome shotgun (WGS) entry which is preliminary data.</text>
</comment>
<evidence type="ECO:0000259" key="3">
    <source>
        <dbReference type="PROSITE" id="PS50192"/>
    </source>
</evidence>
<feature type="compositionally biased region" description="Basic and acidic residues" evidence="1">
    <location>
        <begin position="46"/>
        <end position="58"/>
    </location>
</feature>
<dbReference type="SMART" id="SM00397">
    <property type="entry name" value="t_SNARE"/>
    <property type="match status" value="1"/>
</dbReference>
<dbReference type="InterPro" id="IPR000727">
    <property type="entry name" value="T_SNARE_dom"/>
</dbReference>
<feature type="region of interest" description="Disordered" evidence="1">
    <location>
        <begin position="30"/>
        <end position="60"/>
    </location>
</feature>
<gene>
    <name evidence="4" type="ORF">SCUCBS95973_000745</name>
</gene>
<dbReference type="SUPFAM" id="SSF58038">
    <property type="entry name" value="SNARE fusion complex"/>
    <property type="match status" value="1"/>
</dbReference>
<organism evidence="4 5">
    <name type="scientific">Sporothrix curviconia</name>
    <dbReference type="NCBI Taxonomy" id="1260050"/>
    <lineage>
        <taxon>Eukaryota</taxon>
        <taxon>Fungi</taxon>
        <taxon>Dikarya</taxon>
        <taxon>Ascomycota</taxon>
        <taxon>Pezizomycotina</taxon>
        <taxon>Sordariomycetes</taxon>
        <taxon>Sordariomycetidae</taxon>
        <taxon>Ophiostomatales</taxon>
        <taxon>Ophiostomataceae</taxon>
        <taxon>Sporothrix</taxon>
    </lineage>
</organism>
<feature type="transmembrane region" description="Helical" evidence="2">
    <location>
        <begin position="257"/>
        <end position="274"/>
    </location>
</feature>
<reference evidence="4 5" key="1">
    <citation type="submission" date="2024-01" db="EMBL/GenBank/DDBJ databases">
        <authorList>
            <person name="Allen C."/>
            <person name="Tagirdzhanova G."/>
        </authorList>
    </citation>
    <scope>NUCLEOTIDE SEQUENCE [LARGE SCALE GENOMIC DNA]</scope>
</reference>
<keyword evidence="2" id="KW-1133">Transmembrane helix</keyword>
<feature type="compositionally biased region" description="Low complexity" evidence="1">
    <location>
        <begin position="36"/>
        <end position="45"/>
    </location>
</feature>
<evidence type="ECO:0000256" key="2">
    <source>
        <dbReference type="SAM" id="Phobius"/>
    </source>
</evidence>
<accession>A0ABP0ASU4</accession>
<keyword evidence="5" id="KW-1185">Reference proteome</keyword>
<name>A0ABP0ASU4_9PEZI</name>
<dbReference type="EMBL" id="CAWUHB010000003">
    <property type="protein sequence ID" value="CAK7210339.1"/>
    <property type="molecule type" value="Genomic_DNA"/>
</dbReference>
<feature type="domain" description="T-SNARE coiled-coil homology" evidence="3">
    <location>
        <begin position="185"/>
        <end position="247"/>
    </location>
</feature>
<protein>
    <recommendedName>
        <fullName evidence="3">t-SNARE coiled-coil homology domain-containing protein</fullName>
    </recommendedName>
</protein>